<dbReference type="SUPFAM" id="SSF53448">
    <property type="entry name" value="Nucleotide-diphospho-sugar transferases"/>
    <property type="match status" value="1"/>
</dbReference>
<dbReference type="InterPro" id="IPR051706">
    <property type="entry name" value="Glycosyltransferase_domain"/>
</dbReference>
<dbReference type="PANTHER" id="PTHR32385">
    <property type="entry name" value="MANNOSYL PHOSPHORYLINOSITOL CERAMIDE SYNTHASE"/>
    <property type="match status" value="1"/>
</dbReference>
<gene>
    <name evidence="1" type="ORF">SAMN05518863_106343</name>
</gene>
<organism evidence="1 2">
    <name type="scientific">Candidatus Pantoea symbiotica</name>
    <dbReference type="NCBI Taxonomy" id="1884370"/>
    <lineage>
        <taxon>Bacteria</taxon>
        <taxon>Pseudomonadati</taxon>
        <taxon>Pseudomonadota</taxon>
        <taxon>Gammaproteobacteria</taxon>
        <taxon>Enterobacterales</taxon>
        <taxon>Erwiniaceae</taxon>
        <taxon>Pantoea</taxon>
    </lineage>
</organism>
<dbReference type="PANTHER" id="PTHR32385:SF15">
    <property type="entry name" value="INOSITOL PHOSPHOCERAMIDE MANNOSYLTRANSFERASE 1"/>
    <property type="match status" value="1"/>
</dbReference>
<protein>
    <submittedName>
        <fullName evidence="1">Capsular polysaccharide synthesis protein</fullName>
    </submittedName>
</protein>
<keyword evidence="2" id="KW-1185">Reference proteome</keyword>
<proteinExistence type="predicted"/>
<dbReference type="Proteomes" id="UP000198841">
    <property type="component" value="Unassembled WGS sequence"/>
</dbReference>
<accession>A0A1I3Z3D0</accession>
<comment type="caution">
    <text evidence="1">The sequence shown here is derived from an EMBL/GenBank/DDBJ whole genome shotgun (WGS) entry which is preliminary data.</text>
</comment>
<name>A0A1I3Z3D0_9GAMM</name>
<dbReference type="Gene3D" id="3.90.550.20">
    <property type="match status" value="1"/>
</dbReference>
<dbReference type="InterPro" id="IPR008441">
    <property type="entry name" value="AfumC-like_glycosyl_Trfase"/>
</dbReference>
<dbReference type="Pfam" id="PF05704">
    <property type="entry name" value="Caps_synth"/>
    <property type="match status" value="1"/>
</dbReference>
<evidence type="ECO:0000313" key="1">
    <source>
        <dbReference type="EMBL" id="SFK38602.1"/>
    </source>
</evidence>
<dbReference type="RefSeq" id="WP_008108063.1">
    <property type="nucleotide sequence ID" value="NZ_FOSD01000006.1"/>
</dbReference>
<reference evidence="1 2" key="1">
    <citation type="submission" date="2016-10" db="EMBL/GenBank/DDBJ databases">
        <authorList>
            <person name="Varghese N."/>
            <person name="Submissions S."/>
        </authorList>
    </citation>
    <scope>NUCLEOTIDE SEQUENCE [LARGE SCALE GENOMIC DNA]</scope>
    <source>
        <strain evidence="1 2">YR512</strain>
    </source>
</reference>
<evidence type="ECO:0000313" key="2">
    <source>
        <dbReference type="Proteomes" id="UP000198841"/>
    </source>
</evidence>
<sequence>MKKNKFKTHLVSLGLLAEKKLTKRRTLPDYNPAAEQDINLVARQTAPAAIPRQIWMYWESETLPQEVQIFVDKIVRENPGYLVTVINNLNIQHYLPDLHFVHQDMRPSHKSDVIRLELLHRYGGIWMDATIILNRTMDELLAVNVDDRYDLIAFYRDSSTLDKAYPVIESWFLAAPKNNAFIARWLHFFRPIMEVGADEFFCRLLALPDYETIVQGITPPDYLVVYIAQQQALRENNQYNFYLRKCEASALLYQSLVEWRPVKLSRMLMVDRLPAVLPPLTKLTGFDRKYLDTNLKYGVVNKDSLLGQILLTSQKGARPQTPLPALTSKA</sequence>
<dbReference type="EMBL" id="FOSD01000006">
    <property type="protein sequence ID" value="SFK38602.1"/>
    <property type="molecule type" value="Genomic_DNA"/>
</dbReference>
<dbReference type="InterPro" id="IPR029044">
    <property type="entry name" value="Nucleotide-diphossugar_trans"/>
</dbReference>